<dbReference type="SMART" id="SM00181">
    <property type="entry name" value="EGF"/>
    <property type="match status" value="2"/>
</dbReference>
<keyword evidence="4" id="KW-1133">Transmembrane helix</keyword>
<dbReference type="InterPro" id="IPR008266">
    <property type="entry name" value="Tyr_kinase_AS"/>
</dbReference>
<dbReference type="PANTHER" id="PTHR24416:SF583">
    <property type="entry name" value="RECEPTOR PROTEIN-TYROSINE KINASE"/>
    <property type="match status" value="1"/>
</dbReference>
<dbReference type="InterPro" id="IPR001881">
    <property type="entry name" value="EGF-like_Ca-bd_dom"/>
</dbReference>
<dbReference type="PROSITE" id="PS50011">
    <property type="entry name" value="PROTEIN_KINASE_DOM"/>
    <property type="match status" value="1"/>
</dbReference>
<dbReference type="RefSeq" id="XP_065664674.1">
    <property type="nucleotide sequence ID" value="XM_065808602.1"/>
</dbReference>
<protein>
    <submittedName>
        <fullName evidence="8">Proto-oncogene tyrosine-protein kinase receptor Ret-like</fullName>
    </submittedName>
</protein>
<dbReference type="InterPro" id="IPR050122">
    <property type="entry name" value="RTK"/>
</dbReference>
<dbReference type="InterPro" id="IPR011009">
    <property type="entry name" value="Kinase-like_dom_sf"/>
</dbReference>
<keyword evidence="4" id="KW-0812">Transmembrane</keyword>
<dbReference type="InterPro" id="IPR000719">
    <property type="entry name" value="Prot_kinase_dom"/>
</dbReference>
<feature type="domain" description="EGF-like" evidence="6">
    <location>
        <begin position="48"/>
        <end position="90"/>
    </location>
</feature>
<evidence type="ECO:0000259" key="5">
    <source>
        <dbReference type="PROSITE" id="PS50011"/>
    </source>
</evidence>
<dbReference type="Gene3D" id="2.10.25.10">
    <property type="entry name" value="Laminin"/>
    <property type="match status" value="2"/>
</dbReference>
<dbReference type="PROSITE" id="PS01187">
    <property type="entry name" value="EGF_CA"/>
    <property type="match status" value="1"/>
</dbReference>
<evidence type="ECO:0000256" key="1">
    <source>
        <dbReference type="ARBA" id="ARBA00022536"/>
    </source>
</evidence>
<dbReference type="GeneID" id="136086308"/>
<dbReference type="Pfam" id="PF07714">
    <property type="entry name" value="PK_Tyr_Ser-Thr"/>
    <property type="match status" value="1"/>
</dbReference>
<organism evidence="7 8">
    <name type="scientific">Hydra vulgaris</name>
    <name type="common">Hydra</name>
    <name type="synonym">Hydra attenuata</name>
    <dbReference type="NCBI Taxonomy" id="6087"/>
    <lineage>
        <taxon>Eukaryota</taxon>
        <taxon>Metazoa</taxon>
        <taxon>Cnidaria</taxon>
        <taxon>Hydrozoa</taxon>
        <taxon>Hydroidolina</taxon>
        <taxon>Anthoathecata</taxon>
        <taxon>Aplanulata</taxon>
        <taxon>Hydridae</taxon>
        <taxon>Hydra</taxon>
    </lineage>
</organism>
<feature type="domain" description="Protein kinase" evidence="5">
    <location>
        <begin position="202"/>
        <end position="522"/>
    </location>
</feature>
<keyword evidence="1 3" id="KW-0245">EGF-like domain</keyword>
<evidence type="ECO:0000256" key="2">
    <source>
        <dbReference type="ARBA" id="ARBA00023157"/>
    </source>
</evidence>
<evidence type="ECO:0000259" key="6">
    <source>
        <dbReference type="PROSITE" id="PS50026"/>
    </source>
</evidence>
<feature type="transmembrane region" description="Helical" evidence="4">
    <location>
        <begin position="144"/>
        <end position="165"/>
    </location>
</feature>
<dbReference type="SUPFAM" id="SSF56112">
    <property type="entry name" value="Protein kinase-like (PK-like)"/>
    <property type="match status" value="1"/>
</dbReference>
<dbReference type="InterPro" id="IPR020635">
    <property type="entry name" value="Tyr_kinase_cat_dom"/>
</dbReference>
<dbReference type="PROSITE" id="PS00010">
    <property type="entry name" value="ASX_HYDROXYL"/>
    <property type="match status" value="2"/>
</dbReference>
<dbReference type="Gene3D" id="3.30.200.20">
    <property type="entry name" value="Phosphorylase Kinase, domain 1"/>
    <property type="match status" value="1"/>
</dbReference>
<dbReference type="Gene3D" id="1.10.510.10">
    <property type="entry name" value="Transferase(Phosphotransferase) domain 1"/>
    <property type="match status" value="1"/>
</dbReference>
<dbReference type="Pfam" id="PF07645">
    <property type="entry name" value="EGF_CA"/>
    <property type="match status" value="2"/>
</dbReference>
<keyword evidence="4" id="KW-0472">Membrane</keyword>
<gene>
    <name evidence="8" type="primary">LOC136086308</name>
</gene>
<keyword evidence="7" id="KW-1185">Reference proteome</keyword>
<dbReference type="InterPro" id="IPR000742">
    <property type="entry name" value="EGF"/>
</dbReference>
<evidence type="ECO:0000256" key="4">
    <source>
        <dbReference type="SAM" id="Phobius"/>
    </source>
</evidence>
<comment type="caution">
    <text evidence="3">Lacks conserved residue(s) required for the propagation of feature annotation.</text>
</comment>
<reference evidence="8" key="1">
    <citation type="submission" date="2025-08" db="UniProtKB">
        <authorList>
            <consortium name="RefSeq"/>
        </authorList>
    </citation>
    <scope>IDENTIFICATION</scope>
</reference>
<dbReference type="InterPro" id="IPR000152">
    <property type="entry name" value="EGF-type_Asp/Asn_hydroxyl_site"/>
</dbReference>
<dbReference type="PROSITE" id="PS00109">
    <property type="entry name" value="PROTEIN_KINASE_TYR"/>
    <property type="match status" value="1"/>
</dbReference>
<dbReference type="Proteomes" id="UP001652625">
    <property type="component" value="Chromosome 10"/>
</dbReference>
<dbReference type="SUPFAM" id="SSF57196">
    <property type="entry name" value="EGF/Laminin"/>
    <property type="match status" value="2"/>
</dbReference>
<sequence>MNPLLNSNKKTEHEIYTKPKLILTKNIEFKRSPNCTIYLISVNASLEDIDECNYTSQCPWSNAECQNTFGGYLCKCKKGWVLSEDNASCVDYNECTGLTAPCSLSNQECLNSNGSYLCKCKSGWTFELNSGCIDPAPYTSTNTVAIIVSVLICFVILAVIAAFFIHRKKFMFQPNIDPDQWEKYMNYEKSSTDKWEIFPKSIIFGKKIGEGEFGNVFMAKICLNLLAKTSYANQFEENFCDIKIDSTINVAVKLLKDGANEAEVKDFLEEINLMKGVGYHKNIVNMIGCCTLKKYLCLVNEYMENGDLLQFLRSKRAKLISSNDGIESQVKFINADTNSKSLEKTTLMHNEIPLMDIEAFDSSDLLSFAWQIASGMEYLSCMKLVHRDLAARNILVGAHKNVKISDFGLTRKLYNDNYRGIKNRCLPIKWMSVEAIFYRIFSSSSDVWAFGVVLFEILTLGGIPYSTISNRDLLVLLKSGYRMERPENCSQYMYDIMLDCWNEDPLKRPTFTELRELFENIISQGNHYVSLDINENSCCYKSHSFHRMTLDISDDLQEEELLKKPKEISI</sequence>
<keyword evidence="2" id="KW-1015">Disulfide bond</keyword>
<dbReference type="PRINTS" id="PR00109">
    <property type="entry name" value="TYRKINASE"/>
</dbReference>
<dbReference type="InterPro" id="IPR001245">
    <property type="entry name" value="Ser-Thr/Tyr_kinase_cat_dom"/>
</dbReference>
<accession>A0ABM4CS16</accession>
<dbReference type="SMART" id="SM00179">
    <property type="entry name" value="EGF_CA"/>
    <property type="match status" value="2"/>
</dbReference>
<dbReference type="InterPro" id="IPR049883">
    <property type="entry name" value="NOTCH1_EGF-like"/>
</dbReference>
<dbReference type="CDD" id="cd00054">
    <property type="entry name" value="EGF_CA"/>
    <property type="match status" value="2"/>
</dbReference>
<evidence type="ECO:0000313" key="7">
    <source>
        <dbReference type="Proteomes" id="UP001652625"/>
    </source>
</evidence>
<evidence type="ECO:0000256" key="3">
    <source>
        <dbReference type="PROSITE-ProRule" id="PRU00076"/>
    </source>
</evidence>
<dbReference type="CDD" id="cd00192">
    <property type="entry name" value="PTKc"/>
    <property type="match status" value="1"/>
</dbReference>
<dbReference type="PROSITE" id="PS50026">
    <property type="entry name" value="EGF_3"/>
    <property type="match status" value="2"/>
</dbReference>
<dbReference type="PANTHER" id="PTHR24416">
    <property type="entry name" value="TYROSINE-PROTEIN KINASE RECEPTOR"/>
    <property type="match status" value="1"/>
</dbReference>
<evidence type="ECO:0000313" key="8">
    <source>
        <dbReference type="RefSeq" id="XP_065664674.1"/>
    </source>
</evidence>
<dbReference type="InterPro" id="IPR018097">
    <property type="entry name" value="EGF_Ca-bd_CS"/>
</dbReference>
<dbReference type="SMART" id="SM00219">
    <property type="entry name" value="TyrKc"/>
    <property type="match status" value="1"/>
</dbReference>
<feature type="domain" description="EGF-like" evidence="6">
    <location>
        <begin position="91"/>
        <end position="130"/>
    </location>
</feature>
<dbReference type="PROSITE" id="PS01186">
    <property type="entry name" value="EGF_2"/>
    <property type="match status" value="1"/>
</dbReference>
<proteinExistence type="predicted"/>
<name>A0ABM4CS16_HYDVU</name>